<evidence type="ECO:0000256" key="4">
    <source>
        <dbReference type="ARBA" id="ARBA00022729"/>
    </source>
</evidence>
<keyword evidence="7" id="KW-0449">Lipoprotein</keyword>
<feature type="domain" description="Spore germination protein N-terminal" evidence="9">
    <location>
        <begin position="19"/>
        <end position="193"/>
    </location>
</feature>
<dbReference type="RefSeq" id="WP_204414393.1">
    <property type="nucleotide sequence ID" value="NZ_JAFBED010000002.1"/>
</dbReference>
<proteinExistence type="inferred from homology"/>
<reference evidence="10 11" key="1">
    <citation type="submission" date="2021-01" db="EMBL/GenBank/DDBJ databases">
        <title>Genomic Encyclopedia of Type Strains, Phase IV (KMG-IV): sequencing the most valuable type-strain genomes for metagenomic binning, comparative biology and taxonomic classification.</title>
        <authorList>
            <person name="Goeker M."/>
        </authorList>
    </citation>
    <scope>NUCLEOTIDE SEQUENCE [LARGE SCALE GENOMIC DNA]</scope>
    <source>
        <strain evidence="10 11">DSM 25879</strain>
    </source>
</reference>
<sequence length="403" mass="45854">MRKILIFFSVLMLQTGCWDKVELNEISIVTGIAIEKGESSRFKLTVETINAPQLSNEQHGSATPVITFEEEGNSLAELTERMNVGLSRKLIYSHTRVIVIDEEVARQGVGDIVDFLERTGEFRNDFNILIAKDAKASDIVKTIYPLELVPSIKIHKQIQMYLEEWGGDPYVRLTDFFFSLTSKGRQPVTSAVTIQGKAEAGKSIDQNKMTELDSIVVIDGLSIFKKDKLEGFLSKEEARNYLWTQGLKHTSLTVPCNLGSTGQDDNYLDFRILNSHSDRKVTKKNGRLKLIVKISGEARIQGTQCHKNLEKISTYKMHEEALNLYMEEKIKATIVKMQKEFQADIFGFGEDYYRSNPKQYSKLEKDWDSVFSEAEVEVESAFFIRRSGIRNKSFLTEEGTTEP</sequence>
<evidence type="ECO:0000256" key="3">
    <source>
        <dbReference type="ARBA" id="ARBA00022544"/>
    </source>
</evidence>
<keyword evidence="6" id="KW-0564">Palmitate</keyword>
<dbReference type="EMBL" id="JAFBED010000002">
    <property type="protein sequence ID" value="MBM7619390.1"/>
    <property type="molecule type" value="Genomic_DNA"/>
</dbReference>
<keyword evidence="11" id="KW-1185">Reference proteome</keyword>
<dbReference type="PANTHER" id="PTHR35789">
    <property type="entry name" value="SPORE GERMINATION PROTEIN B3"/>
    <property type="match status" value="1"/>
</dbReference>
<evidence type="ECO:0000256" key="5">
    <source>
        <dbReference type="ARBA" id="ARBA00023136"/>
    </source>
</evidence>
<evidence type="ECO:0000256" key="7">
    <source>
        <dbReference type="ARBA" id="ARBA00023288"/>
    </source>
</evidence>
<keyword evidence="5" id="KW-0472">Membrane</keyword>
<comment type="caution">
    <text evidence="10">The sequence shown here is derived from an EMBL/GenBank/DDBJ whole genome shotgun (WGS) entry which is preliminary data.</text>
</comment>
<evidence type="ECO:0000256" key="6">
    <source>
        <dbReference type="ARBA" id="ARBA00023139"/>
    </source>
</evidence>
<comment type="subcellular location">
    <subcellularLocation>
        <location evidence="1">Membrane</location>
        <topology evidence="1">Lipid-anchor</topology>
    </subcellularLocation>
</comment>
<accession>A0ABS2NXJ4</accession>
<organism evidence="10 11">
    <name type="scientific">Sutcliffiella tianshenii</name>
    <dbReference type="NCBI Taxonomy" id="1463404"/>
    <lineage>
        <taxon>Bacteria</taxon>
        <taxon>Bacillati</taxon>
        <taxon>Bacillota</taxon>
        <taxon>Bacilli</taxon>
        <taxon>Bacillales</taxon>
        <taxon>Bacillaceae</taxon>
        <taxon>Sutcliffiella</taxon>
    </lineage>
</organism>
<evidence type="ECO:0000256" key="2">
    <source>
        <dbReference type="ARBA" id="ARBA00007886"/>
    </source>
</evidence>
<dbReference type="InterPro" id="IPR008844">
    <property type="entry name" value="Spore_GerAC-like"/>
</dbReference>
<evidence type="ECO:0000256" key="1">
    <source>
        <dbReference type="ARBA" id="ARBA00004635"/>
    </source>
</evidence>
<dbReference type="Pfam" id="PF25198">
    <property type="entry name" value="Spore_GerAC_N"/>
    <property type="match status" value="1"/>
</dbReference>
<gene>
    <name evidence="10" type="ORF">JOC95_001239</name>
</gene>
<keyword evidence="3" id="KW-0309">Germination</keyword>
<dbReference type="NCBIfam" id="TIGR02887">
    <property type="entry name" value="spore_ger_x_C"/>
    <property type="match status" value="1"/>
</dbReference>
<keyword evidence="4" id="KW-0732">Signal</keyword>
<protein>
    <submittedName>
        <fullName evidence="10">Spore germination protein KC</fullName>
    </submittedName>
</protein>
<dbReference type="Pfam" id="PF05504">
    <property type="entry name" value="Spore_GerAC"/>
    <property type="match status" value="1"/>
</dbReference>
<dbReference type="Proteomes" id="UP000737402">
    <property type="component" value="Unassembled WGS sequence"/>
</dbReference>
<evidence type="ECO:0000313" key="10">
    <source>
        <dbReference type="EMBL" id="MBM7619390.1"/>
    </source>
</evidence>
<evidence type="ECO:0000259" key="8">
    <source>
        <dbReference type="Pfam" id="PF05504"/>
    </source>
</evidence>
<dbReference type="InterPro" id="IPR046953">
    <property type="entry name" value="Spore_GerAC-like_C"/>
</dbReference>
<evidence type="ECO:0000259" key="9">
    <source>
        <dbReference type="Pfam" id="PF25198"/>
    </source>
</evidence>
<dbReference type="InterPro" id="IPR057336">
    <property type="entry name" value="GerAC_N"/>
</dbReference>
<comment type="similarity">
    <text evidence="2">Belongs to the GerABKC lipoprotein family.</text>
</comment>
<dbReference type="Gene3D" id="3.30.300.210">
    <property type="entry name" value="Nutrient germinant receptor protein C, domain 3"/>
    <property type="match status" value="1"/>
</dbReference>
<feature type="domain" description="Spore germination GerAC-like C-terminal" evidence="8">
    <location>
        <begin position="219"/>
        <end position="388"/>
    </location>
</feature>
<evidence type="ECO:0000313" key="11">
    <source>
        <dbReference type="Proteomes" id="UP000737402"/>
    </source>
</evidence>
<name>A0ABS2NXJ4_9BACI</name>
<dbReference type="PANTHER" id="PTHR35789:SF1">
    <property type="entry name" value="SPORE GERMINATION PROTEIN B3"/>
    <property type="match status" value="1"/>
</dbReference>
<dbReference type="InterPro" id="IPR038501">
    <property type="entry name" value="Spore_GerAC_C_sf"/>
</dbReference>